<feature type="region of interest" description="Disordered" evidence="1">
    <location>
        <begin position="25"/>
        <end position="45"/>
    </location>
</feature>
<evidence type="ECO:0000313" key="2">
    <source>
        <dbReference type="EMBL" id="RZT76272.1"/>
    </source>
</evidence>
<accession>A0ABY0IN12</accession>
<feature type="compositionally biased region" description="Low complexity" evidence="1">
    <location>
        <begin position="32"/>
        <end position="45"/>
    </location>
</feature>
<dbReference type="RefSeq" id="WP_130459525.1">
    <property type="nucleotide sequence ID" value="NZ_SHKM01000002.1"/>
</dbReference>
<dbReference type="EMBL" id="SHKM01000002">
    <property type="protein sequence ID" value="RZT76272.1"/>
    <property type="molecule type" value="Genomic_DNA"/>
</dbReference>
<dbReference type="Proteomes" id="UP000292136">
    <property type="component" value="Unassembled WGS sequence"/>
</dbReference>
<name>A0ABY0IN12_9RHOO</name>
<reference evidence="2 3" key="1">
    <citation type="submission" date="2019-02" db="EMBL/GenBank/DDBJ databases">
        <title>Genomic Encyclopedia of Type Strains, Phase IV (KMG-IV): sequencing the most valuable type-strain genomes for metagenomic binning, comparative biology and taxonomic classification.</title>
        <authorList>
            <person name="Goeker M."/>
        </authorList>
    </citation>
    <scope>NUCLEOTIDE SEQUENCE [LARGE SCALE GENOMIC DNA]</scope>
    <source>
        <strain evidence="2 3">DSM 21223</strain>
    </source>
</reference>
<organism evidence="2 3">
    <name type="scientific">Azospira oryzae</name>
    <dbReference type="NCBI Taxonomy" id="146939"/>
    <lineage>
        <taxon>Bacteria</taxon>
        <taxon>Pseudomonadati</taxon>
        <taxon>Pseudomonadota</taxon>
        <taxon>Betaproteobacteria</taxon>
        <taxon>Rhodocyclales</taxon>
        <taxon>Rhodocyclaceae</taxon>
        <taxon>Azospira</taxon>
    </lineage>
</organism>
<evidence type="ECO:0000256" key="1">
    <source>
        <dbReference type="SAM" id="MobiDB-lite"/>
    </source>
</evidence>
<gene>
    <name evidence="2" type="ORF">EV678_2147</name>
</gene>
<comment type="caution">
    <text evidence="2">The sequence shown here is derived from an EMBL/GenBank/DDBJ whole genome shotgun (WGS) entry which is preliminary data.</text>
</comment>
<proteinExistence type="predicted"/>
<keyword evidence="3" id="KW-1185">Reference proteome</keyword>
<evidence type="ECO:0000313" key="3">
    <source>
        <dbReference type="Proteomes" id="UP000292136"/>
    </source>
</evidence>
<evidence type="ECO:0008006" key="4">
    <source>
        <dbReference type="Google" id="ProtNLM"/>
    </source>
</evidence>
<sequence length="282" mass="30474">MSTTSALAAVSGYASISRISAAALGRQRDTAEAASTPAAAAPSASVTISSAAREAARNDTGQGLKLPDAEYWMSRDFPEDIMAEARARLEQRQPAPGGGYLPDSVANLPLLPENEALLQQFRQEMKDIGHNNPDPEKQARFNRLLNLSMKVQIDGWKAPMTEADAQRELDISRAMGVLQADQPQAEPAAGDDTPRVWDPMAGWKTRWQQEGLEMPEVTEAVTPQRSLWLQLAEGAGVAQDEFVARARELASGLSGNDLTRALEQFISERYMALRAGQDGAAA</sequence>
<protein>
    <recommendedName>
        <fullName evidence="4">DnaJ homologue subfamily C member 28 conserved domain-containing protein</fullName>
    </recommendedName>
</protein>